<comment type="caution">
    <text evidence="3">The sequence shown here is derived from an EMBL/GenBank/DDBJ whole genome shotgun (WGS) entry which is preliminary data.</text>
</comment>
<evidence type="ECO:0000256" key="2">
    <source>
        <dbReference type="SAM" id="Phobius"/>
    </source>
</evidence>
<evidence type="ECO:0000313" key="3">
    <source>
        <dbReference type="EMBL" id="RKQ14656.1"/>
    </source>
</evidence>
<feature type="region of interest" description="Disordered" evidence="1">
    <location>
        <begin position="117"/>
        <end position="137"/>
    </location>
</feature>
<organism evidence="3 4">
    <name type="scientific">Oceanobacillus bengalensis</name>
    <dbReference type="NCBI Taxonomy" id="1435466"/>
    <lineage>
        <taxon>Bacteria</taxon>
        <taxon>Bacillati</taxon>
        <taxon>Bacillota</taxon>
        <taxon>Bacilli</taxon>
        <taxon>Bacillales</taxon>
        <taxon>Bacillaceae</taxon>
        <taxon>Oceanobacillus</taxon>
    </lineage>
</organism>
<dbReference type="Gene3D" id="3.30.70.60">
    <property type="match status" value="1"/>
</dbReference>
<evidence type="ECO:0000256" key="1">
    <source>
        <dbReference type="SAM" id="MobiDB-lite"/>
    </source>
</evidence>
<dbReference type="EMBL" id="RBZO01000019">
    <property type="protein sequence ID" value="RKQ14656.1"/>
    <property type="molecule type" value="Genomic_DNA"/>
</dbReference>
<keyword evidence="4" id="KW-1185">Reference proteome</keyword>
<dbReference type="OrthoDB" id="2718487at2"/>
<proteinExistence type="predicted"/>
<feature type="compositionally biased region" description="Acidic residues" evidence="1">
    <location>
        <begin position="122"/>
        <end position="137"/>
    </location>
</feature>
<evidence type="ECO:0000313" key="4">
    <source>
        <dbReference type="Proteomes" id="UP000281813"/>
    </source>
</evidence>
<name>A0A494YY67_9BACI</name>
<protein>
    <recommendedName>
        <fullName evidence="5">Potassium transporter</fullName>
    </recommendedName>
</protein>
<sequence length="234" mass="27212">MNNLFQENKKAFFLLLGLLVVLLLVVYFLFFQPVTKDLKANENERMQLENEVKILEIQIDNNENPDVGEESIENIKLAKKMPLDPELENLILTLEEIEIISDSRFDNISFSYDGSVPQRTIEEEETTDTEETAEQNNVEELEVDIETTEEAPESVIDMEAKPEDLHVITLNMSVTSPDYEHFQTFIQEVEKQERMMMVSSLDFQKPAESELLFTEEPDESIYSDVSITTFYYEE</sequence>
<reference evidence="3 4" key="1">
    <citation type="journal article" date="2015" name="Antonie Van Leeuwenhoek">
        <title>Oceanobacillus bengalensis sp. nov., a bacterium isolated from seawater of the Bay of Bengal.</title>
        <authorList>
            <person name="Yongchang O."/>
            <person name="Xiang W."/>
            <person name="Wang G."/>
        </authorList>
    </citation>
    <scope>NUCLEOTIDE SEQUENCE [LARGE SCALE GENOMIC DNA]</scope>
    <source>
        <strain evidence="3 4">MCCC 1K00260</strain>
    </source>
</reference>
<accession>A0A494YY67</accession>
<feature type="transmembrane region" description="Helical" evidence="2">
    <location>
        <begin position="12"/>
        <end position="31"/>
    </location>
</feature>
<gene>
    <name evidence="3" type="ORF">D8M05_12510</name>
</gene>
<keyword evidence="2" id="KW-0472">Membrane</keyword>
<dbReference type="AlphaFoldDB" id="A0A494YY67"/>
<dbReference type="InterPro" id="IPR014717">
    <property type="entry name" value="Transl_elong_EF1B/ribsomal_bS6"/>
</dbReference>
<keyword evidence="2" id="KW-1133">Transmembrane helix</keyword>
<evidence type="ECO:0008006" key="5">
    <source>
        <dbReference type="Google" id="ProtNLM"/>
    </source>
</evidence>
<dbReference type="Proteomes" id="UP000281813">
    <property type="component" value="Unassembled WGS sequence"/>
</dbReference>
<keyword evidence="2" id="KW-0812">Transmembrane</keyword>
<dbReference type="RefSeq" id="WP_121132291.1">
    <property type="nucleotide sequence ID" value="NZ_JBHUFK010000060.1"/>
</dbReference>